<feature type="compositionally biased region" description="Acidic residues" evidence="1">
    <location>
        <begin position="18"/>
        <end position="32"/>
    </location>
</feature>
<evidence type="ECO:0000256" key="1">
    <source>
        <dbReference type="SAM" id="MobiDB-lite"/>
    </source>
</evidence>
<organism evidence="2 3">
    <name type="scientific">Caerostris extrusa</name>
    <name type="common">Bark spider</name>
    <name type="synonym">Caerostris bankana</name>
    <dbReference type="NCBI Taxonomy" id="172846"/>
    <lineage>
        <taxon>Eukaryota</taxon>
        <taxon>Metazoa</taxon>
        <taxon>Ecdysozoa</taxon>
        <taxon>Arthropoda</taxon>
        <taxon>Chelicerata</taxon>
        <taxon>Arachnida</taxon>
        <taxon>Araneae</taxon>
        <taxon>Araneomorphae</taxon>
        <taxon>Entelegynae</taxon>
        <taxon>Araneoidea</taxon>
        <taxon>Araneidae</taxon>
        <taxon>Caerostris</taxon>
    </lineage>
</organism>
<evidence type="ECO:0000313" key="2">
    <source>
        <dbReference type="EMBL" id="GIY89383.1"/>
    </source>
</evidence>
<comment type="caution">
    <text evidence="2">The sequence shown here is derived from an EMBL/GenBank/DDBJ whole genome shotgun (WGS) entry which is preliminary data.</text>
</comment>
<dbReference type="Proteomes" id="UP001054945">
    <property type="component" value="Unassembled WGS sequence"/>
</dbReference>
<gene>
    <name evidence="2" type="primary">scocb</name>
    <name evidence="2" type="ORF">CEXT_1721</name>
</gene>
<sequence length="66" mass="7240">MAENMIRLQEELNNIPLADEDAQDDSDVETEGTEDHQDLGHQSYESIPSAFTNGSNSPAPPLLDLI</sequence>
<keyword evidence="3" id="KW-1185">Reference proteome</keyword>
<proteinExistence type="predicted"/>
<feature type="region of interest" description="Disordered" evidence="1">
    <location>
        <begin position="1"/>
        <end position="66"/>
    </location>
</feature>
<dbReference type="AlphaFoldDB" id="A0AAV4X3X1"/>
<protein>
    <submittedName>
        <fullName evidence="2">Short coiled-coil protein B</fullName>
    </submittedName>
</protein>
<evidence type="ECO:0000313" key="3">
    <source>
        <dbReference type="Proteomes" id="UP001054945"/>
    </source>
</evidence>
<dbReference type="EMBL" id="BPLR01017200">
    <property type="protein sequence ID" value="GIY89383.1"/>
    <property type="molecule type" value="Genomic_DNA"/>
</dbReference>
<feature type="compositionally biased region" description="Polar residues" evidence="1">
    <location>
        <begin position="43"/>
        <end position="57"/>
    </location>
</feature>
<name>A0AAV4X3X1_CAEEX</name>
<accession>A0AAV4X3X1</accession>
<reference evidence="2 3" key="1">
    <citation type="submission" date="2021-06" db="EMBL/GenBank/DDBJ databases">
        <title>Caerostris extrusa draft genome.</title>
        <authorList>
            <person name="Kono N."/>
            <person name="Arakawa K."/>
        </authorList>
    </citation>
    <scope>NUCLEOTIDE SEQUENCE [LARGE SCALE GENOMIC DNA]</scope>
</reference>